<dbReference type="SUPFAM" id="SSF140453">
    <property type="entry name" value="EsxAB dimer-like"/>
    <property type="match status" value="1"/>
</dbReference>
<dbReference type="GeneID" id="95452398"/>
<sequence length="98" mass="10712">MDPMDMEIKHGALQDANDEMKQVAGTMSSAVQTIVDRLSAIQSEFTGEAAREFTQFKEVVNSLDSTLSSQFNAGADLLADAHGIIQNGDRKSAYLFQR</sequence>
<dbReference type="EMBL" id="BMSJ01000003">
    <property type="protein sequence ID" value="GGR20521.1"/>
    <property type="molecule type" value="Genomic_DNA"/>
</dbReference>
<dbReference type="RefSeq" id="WP_062760835.1">
    <property type="nucleotide sequence ID" value="NZ_BMSJ01000003.1"/>
</dbReference>
<dbReference type="Proteomes" id="UP000326029">
    <property type="component" value="Chromosome"/>
</dbReference>
<evidence type="ECO:0000313" key="1">
    <source>
        <dbReference type="EMBL" id="GGR20521.1"/>
    </source>
</evidence>
<accession>A0AAV4KI70</accession>
<dbReference type="EMBL" id="CP023693">
    <property type="protein sequence ID" value="QEV30965.1"/>
    <property type="molecule type" value="Genomic_DNA"/>
</dbReference>
<reference evidence="2 3" key="2">
    <citation type="submission" date="2017-09" db="EMBL/GenBank/DDBJ databases">
        <authorList>
            <person name="Lee N."/>
            <person name="Cho B.-K."/>
        </authorList>
    </citation>
    <scope>NUCLEOTIDE SEQUENCE [LARGE SCALE GENOMIC DNA]</scope>
    <source>
        <strain evidence="2 3">ATCC 19740</strain>
    </source>
</reference>
<organism evidence="1 4">
    <name type="scientific">Streptomyces cinereoruber</name>
    <dbReference type="NCBI Taxonomy" id="67260"/>
    <lineage>
        <taxon>Bacteria</taxon>
        <taxon>Bacillati</taxon>
        <taxon>Actinomycetota</taxon>
        <taxon>Actinomycetes</taxon>
        <taxon>Kitasatosporales</taxon>
        <taxon>Streptomycetaceae</taxon>
        <taxon>Streptomyces</taxon>
    </lineage>
</organism>
<dbReference type="Proteomes" id="UP000642014">
    <property type="component" value="Unassembled WGS sequence"/>
</dbReference>
<proteinExistence type="predicted"/>
<evidence type="ECO:0000313" key="4">
    <source>
        <dbReference type="Proteomes" id="UP000642014"/>
    </source>
</evidence>
<name>A0AAV4KI70_9ACTN</name>
<gene>
    <name evidence="2" type="ORF">CP977_01180</name>
    <name evidence="1" type="ORF">GCM10010497_23510</name>
</gene>
<dbReference type="InterPro" id="IPR036689">
    <property type="entry name" value="ESAT-6-like_sf"/>
</dbReference>
<reference evidence="1 4" key="1">
    <citation type="journal article" date="2014" name="Int. J. Syst. Evol. Microbiol.">
        <title>Complete genome sequence of Corynebacterium casei LMG S-19264T (=DSM 44701T), isolated from a smear-ripened cheese.</title>
        <authorList>
            <consortium name="US DOE Joint Genome Institute (JGI-PGF)"/>
            <person name="Walter F."/>
            <person name="Albersmeier A."/>
            <person name="Kalinowski J."/>
            <person name="Ruckert C."/>
        </authorList>
    </citation>
    <scope>NUCLEOTIDE SEQUENCE [LARGE SCALE GENOMIC DNA]</scope>
    <source>
        <strain evidence="1 4">JCM 4205</strain>
    </source>
</reference>
<evidence type="ECO:0000313" key="2">
    <source>
        <dbReference type="EMBL" id="QEV30965.1"/>
    </source>
</evidence>
<evidence type="ECO:0000313" key="3">
    <source>
        <dbReference type="Proteomes" id="UP000326029"/>
    </source>
</evidence>
<evidence type="ECO:0008006" key="5">
    <source>
        <dbReference type="Google" id="ProtNLM"/>
    </source>
</evidence>
<reference evidence="1" key="3">
    <citation type="submission" date="2023-08" db="EMBL/GenBank/DDBJ databases">
        <authorList>
            <person name="Sun Q."/>
            <person name="Ohkuma M."/>
        </authorList>
    </citation>
    <scope>NUCLEOTIDE SEQUENCE</scope>
    <source>
        <strain evidence="1">JCM 4205</strain>
    </source>
</reference>
<keyword evidence="3" id="KW-1185">Reference proteome</keyword>
<protein>
    <recommendedName>
        <fullName evidence="5">ESAT-6-like protein</fullName>
    </recommendedName>
</protein>
<dbReference type="AlphaFoldDB" id="A0AAV4KI70"/>
<dbReference type="Gene3D" id="1.10.287.1060">
    <property type="entry name" value="ESAT-6-like"/>
    <property type="match status" value="1"/>
</dbReference>